<keyword evidence="1" id="KW-0472">Membrane</keyword>
<protein>
    <submittedName>
        <fullName evidence="2">Uncharacterized protein</fullName>
    </submittedName>
</protein>
<organism evidence="2">
    <name type="scientific">Anguilla anguilla</name>
    <name type="common">European freshwater eel</name>
    <name type="synonym">Muraena anguilla</name>
    <dbReference type="NCBI Taxonomy" id="7936"/>
    <lineage>
        <taxon>Eukaryota</taxon>
        <taxon>Metazoa</taxon>
        <taxon>Chordata</taxon>
        <taxon>Craniata</taxon>
        <taxon>Vertebrata</taxon>
        <taxon>Euteleostomi</taxon>
        <taxon>Actinopterygii</taxon>
        <taxon>Neopterygii</taxon>
        <taxon>Teleostei</taxon>
        <taxon>Anguilliformes</taxon>
        <taxon>Anguillidae</taxon>
        <taxon>Anguilla</taxon>
    </lineage>
</organism>
<sequence length="62" mass="7523">MLSGARIYLKAQYKYRALVKCLKIVFLFYTCRSCLWNIYIQGFFKINFTLEKIHWTQFMIAS</sequence>
<keyword evidence="1" id="KW-0812">Transmembrane</keyword>
<accession>A0A0E9TQ83</accession>
<reference evidence="2" key="2">
    <citation type="journal article" date="2015" name="Fish Shellfish Immunol.">
        <title>Early steps in the European eel (Anguilla anguilla)-Vibrio vulnificus interaction in the gills: Role of the RtxA13 toxin.</title>
        <authorList>
            <person name="Callol A."/>
            <person name="Pajuelo D."/>
            <person name="Ebbesson L."/>
            <person name="Teles M."/>
            <person name="MacKenzie S."/>
            <person name="Amaro C."/>
        </authorList>
    </citation>
    <scope>NUCLEOTIDE SEQUENCE</scope>
</reference>
<evidence type="ECO:0000313" key="2">
    <source>
        <dbReference type="EMBL" id="JAH54878.1"/>
    </source>
</evidence>
<reference evidence="2" key="1">
    <citation type="submission" date="2014-11" db="EMBL/GenBank/DDBJ databases">
        <authorList>
            <person name="Amaro Gonzalez C."/>
        </authorList>
    </citation>
    <scope>NUCLEOTIDE SEQUENCE</scope>
</reference>
<dbReference type="AlphaFoldDB" id="A0A0E9TQ83"/>
<dbReference type="EMBL" id="GBXM01053699">
    <property type="protein sequence ID" value="JAH54878.1"/>
    <property type="molecule type" value="Transcribed_RNA"/>
</dbReference>
<name>A0A0E9TQ83_ANGAN</name>
<feature type="transmembrane region" description="Helical" evidence="1">
    <location>
        <begin position="21"/>
        <end position="40"/>
    </location>
</feature>
<evidence type="ECO:0000256" key="1">
    <source>
        <dbReference type="SAM" id="Phobius"/>
    </source>
</evidence>
<proteinExistence type="predicted"/>
<keyword evidence="1" id="KW-1133">Transmembrane helix</keyword>